<sequence>MAFYKGLSEKIVSEIYTYNMWFRFAFCYILR</sequence>
<comment type="caution">
    <text evidence="1">The sequence shown here is derived from an EMBL/GenBank/DDBJ whole genome shotgun (WGS) entry which is preliminary data.</text>
</comment>
<organism evidence="1 2">
    <name type="scientific">Trichinella pseudospiralis</name>
    <name type="common">Parasitic roundworm</name>
    <dbReference type="NCBI Taxonomy" id="6337"/>
    <lineage>
        <taxon>Eukaryota</taxon>
        <taxon>Metazoa</taxon>
        <taxon>Ecdysozoa</taxon>
        <taxon>Nematoda</taxon>
        <taxon>Enoplea</taxon>
        <taxon>Dorylaimia</taxon>
        <taxon>Trichinellida</taxon>
        <taxon>Trichinellidae</taxon>
        <taxon>Trichinella</taxon>
    </lineage>
</organism>
<protein>
    <submittedName>
        <fullName evidence="1">Uncharacterized protein</fullName>
    </submittedName>
</protein>
<proteinExistence type="predicted"/>
<reference evidence="1 2" key="1">
    <citation type="submission" date="2015-01" db="EMBL/GenBank/DDBJ databases">
        <title>Evolution of Trichinella species and genotypes.</title>
        <authorList>
            <person name="Korhonen P.K."/>
            <person name="Edoardo P."/>
            <person name="Giuseppe L.R."/>
            <person name="Gasser R.B."/>
        </authorList>
    </citation>
    <scope>NUCLEOTIDE SEQUENCE [LARGE SCALE GENOMIC DNA]</scope>
    <source>
        <strain evidence="1">ISS13</strain>
    </source>
</reference>
<accession>A0A0V1AJ00</accession>
<dbReference type="EMBL" id="JYDR01006627">
    <property type="protein sequence ID" value="KRY24740.1"/>
    <property type="molecule type" value="Genomic_DNA"/>
</dbReference>
<name>A0A0V1AJ00_TRIPS</name>
<gene>
    <name evidence="1" type="ORF">T4A_2349</name>
</gene>
<dbReference type="Proteomes" id="UP000054632">
    <property type="component" value="Unassembled WGS sequence"/>
</dbReference>
<dbReference type="AlphaFoldDB" id="A0A0V1AJ00"/>
<evidence type="ECO:0000313" key="1">
    <source>
        <dbReference type="EMBL" id="KRY24740.1"/>
    </source>
</evidence>
<evidence type="ECO:0000313" key="2">
    <source>
        <dbReference type="Proteomes" id="UP000054632"/>
    </source>
</evidence>